<dbReference type="AlphaFoldDB" id="A0A9P5SI24"/>
<gene>
    <name evidence="2" type="ORF">BG006_006879</name>
</gene>
<dbReference type="Proteomes" id="UP000696485">
    <property type="component" value="Unassembled WGS sequence"/>
</dbReference>
<organism evidence="2 3">
    <name type="scientific">Podila minutissima</name>
    <dbReference type="NCBI Taxonomy" id="64525"/>
    <lineage>
        <taxon>Eukaryota</taxon>
        <taxon>Fungi</taxon>
        <taxon>Fungi incertae sedis</taxon>
        <taxon>Mucoromycota</taxon>
        <taxon>Mortierellomycotina</taxon>
        <taxon>Mortierellomycetes</taxon>
        <taxon>Mortierellales</taxon>
        <taxon>Mortierellaceae</taxon>
        <taxon>Podila</taxon>
    </lineage>
</organism>
<evidence type="ECO:0000313" key="2">
    <source>
        <dbReference type="EMBL" id="KAF9330139.1"/>
    </source>
</evidence>
<protein>
    <submittedName>
        <fullName evidence="2">Uncharacterized protein</fullName>
    </submittedName>
</protein>
<evidence type="ECO:0000256" key="1">
    <source>
        <dbReference type="SAM" id="SignalP"/>
    </source>
</evidence>
<keyword evidence="1" id="KW-0732">Signal</keyword>
<accession>A0A9P5SI24</accession>
<reference evidence="2" key="1">
    <citation type="journal article" date="2020" name="Fungal Divers.">
        <title>Resolving the Mortierellaceae phylogeny through synthesis of multi-gene phylogenetics and phylogenomics.</title>
        <authorList>
            <person name="Vandepol N."/>
            <person name="Liber J."/>
            <person name="Desiro A."/>
            <person name="Na H."/>
            <person name="Kennedy M."/>
            <person name="Barry K."/>
            <person name="Grigoriev I.V."/>
            <person name="Miller A.N."/>
            <person name="O'Donnell K."/>
            <person name="Stajich J.E."/>
            <person name="Bonito G."/>
        </authorList>
    </citation>
    <scope>NUCLEOTIDE SEQUENCE</scope>
    <source>
        <strain evidence="2">NVP1</strain>
    </source>
</reference>
<proteinExistence type="predicted"/>
<name>A0A9P5SI24_9FUNG</name>
<keyword evidence="3" id="KW-1185">Reference proteome</keyword>
<evidence type="ECO:0000313" key="3">
    <source>
        <dbReference type="Proteomes" id="UP000696485"/>
    </source>
</evidence>
<feature type="signal peptide" evidence="1">
    <location>
        <begin position="1"/>
        <end position="27"/>
    </location>
</feature>
<comment type="caution">
    <text evidence="2">The sequence shown here is derived from an EMBL/GenBank/DDBJ whole genome shotgun (WGS) entry which is preliminary data.</text>
</comment>
<feature type="chain" id="PRO_5040192270" evidence="1">
    <location>
        <begin position="28"/>
        <end position="259"/>
    </location>
</feature>
<sequence>MAQQRISWTSLLLAIVIFTTYTHLVAGQDTNLGVSNGNHGPGTVDSPLVARPVLDQDADLTSPLPTASLIQLTPTSTTSAEIQLPTLMYIPPTTNYINNDAVDPFYPTGSESCQKCRYFYPKLKECNQIANRTLSSISPWTSNTSLSTEQQARSRFNFTSIQPFLQCICPEQGLAATNVCLTCFRVTNQKNFLNDMALQNVTNSLAAFQEACLDSANGTVVPPPGAKGQSAQAQTSLSTAIQAVIPWLAILFTLQLVHL</sequence>
<dbReference type="EMBL" id="JAAAUY010000419">
    <property type="protein sequence ID" value="KAF9330139.1"/>
    <property type="molecule type" value="Genomic_DNA"/>
</dbReference>